<protein>
    <submittedName>
        <fullName evidence="1">Uncharacterized protein</fullName>
    </submittedName>
</protein>
<evidence type="ECO:0000313" key="1">
    <source>
        <dbReference type="EMBL" id="MPM34903.1"/>
    </source>
</evidence>
<comment type="caution">
    <text evidence="1">The sequence shown here is derived from an EMBL/GenBank/DDBJ whole genome shotgun (WGS) entry which is preliminary data.</text>
</comment>
<proteinExistence type="predicted"/>
<dbReference type="EMBL" id="VSSQ01007117">
    <property type="protein sequence ID" value="MPM34903.1"/>
    <property type="molecule type" value="Genomic_DNA"/>
</dbReference>
<name>A0A644Z864_9ZZZZ</name>
<reference evidence="1" key="1">
    <citation type="submission" date="2019-08" db="EMBL/GenBank/DDBJ databases">
        <authorList>
            <person name="Kucharzyk K."/>
            <person name="Murdoch R.W."/>
            <person name="Higgins S."/>
            <person name="Loffler F."/>
        </authorList>
    </citation>
    <scope>NUCLEOTIDE SEQUENCE</scope>
</reference>
<organism evidence="1">
    <name type="scientific">bioreactor metagenome</name>
    <dbReference type="NCBI Taxonomy" id="1076179"/>
    <lineage>
        <taxon>unclassified sequences</taxon>
        <taxon>metagenomes</taxon>
        <taxon>ecological metagenomes</taxon>
    </lineage>
</organism>
<sequence>MRERNENHEKAFIHAVDSGDGAVTAAVRDAAGGGINNTGRHRVRTGCCPRKCN</sequence>
<dbReference type="AlphaFoldDB" id="A0A644Z864"/>
<accession>A0A644Z864</accession>
<gene>
    <name evidence="1" type="ORF">SDC9_81493</name>
</gene>